<evidence type="ECO:0000256" key="7">
    <source>
        <dbReference type="PIRNR" id="PIRNR005894"/>
    </source>
</evidence>
<dbReference type="SUPFAM" id="SSF52833">
    <property type="entry name" value="Thioredoxin-like"/>
    <property type="match status" value="1"/>
</dbReference>
<evidence type="ECO:0000259" key="10">
    <source>
        <dbReference type="Pfam" id="PF00462"/>
    </source>
</evidence>
<evidence type="ECO:0000313" key="12">
    <source>
        <dbReference type="Proteomes" id="UP000183924"/>
    </source>
</evidence>
<dbReference type="STRING" id="1225476.A1D18_06650"/>
<evidence type="ECO:0000256" key="4">
    <source>
        <dbReference type="ARBA" id="ARBA00023004"/>
    </source>
</evidence>
<feature type="binding site" evidence="8">
    <location>
        <position position="58"/>
    </location>
    <ligand>
        <name>glutathione</name>
        <dbReference type="ChEBI" id="CHEBI:57925"/>
    </ligand>
</feature>
<dbReference type="InterPro" id="IPR033658">
    <property type="entry name" value="GRX_PICOT-like"/>
</dbReference>
<gene>
    <name evidence="11" type="ORF">A1D18_06650</name>
</gene>
<dbReference type="GO" id="GO:0046872">
    <property type="term" value="F:metal ion binding"/>
    <property type="evidence" value="ECO:0007669"/>
    <property type="project" value="UniProtKB-KW"/>
</dbReference>
<feature type="binding site" evidence="9">
    <location>
        <position position="29"/>
    </location>
    <ligand>
        <name>[2Fe-2S] cluster</name>
        <dbReference type="ChEBI" id="CHEBI:190135"/>
        <note>ligand shared between dimeric partners</note>
    </ligand>
</feature>
<dbReference type="InterPro" id="IPR004480">
    <property type="entry name" value="Monothiol_GRX-rel"/>
</dbReference>
<organism evidence="11 12">
    <name type="scientific">Candidatus Rickettsiella isopodorum</name>
    <dbReference type="NCBI Taxonomy" id="1225476"/>
    <lineage>
        <taxon>Bacteria</taxon>
        <taxon>Pseudomonadati</taxon>
        <taxon>Pseudomonadota</taxon>
        <taxon>Gammaproteobacteria</taxon>
        <taxon>Legionellales</taxon>
        <taxon>Coxiellaceae</taxon>
        <taxon>Rickettsiella</taxon>
    </lineage>
</organism>
<protein>
    <recommendedName>
        <fullName evidence="7">Glutaredoxin</fullName>
    </recommendedName>
</protein>
<name>A0A1J8NHB1_9COXI</name>
<dbReference type="Gene3D" id="3.40.30.10">
    <property type="entry name" value="Glutaredoxin"/>
    <property type="match status" value="1"/>
</dbReference>
<evidence type="ECO:0000256" key="2">
    <source>
        <dbReference type="ARBA" id="ARBA00022714"/>
    </source>
</evidence>
<feature type="binding site" evidence="8">
    <location>
        <position position="21"/>
    </location>
    <ligand>
        <name>glutathione</name>
        <dbReference type="ChEBI" id="CHEBI:57925"/>
    </ligand>
</feature>
<keyword evidence="4 9" id="KW-0408">Iron</keyword>
<feature type="domain" description="Glutaredoxin" evidence="10">
    <location>
        <begin position="17"/>
        <end position="80"/>
    </location>
</feature>
<evidence type="ECO:0000256" key="9">
    <source>
        <dbReference type="PIRSR" id="PIRSR005894-2"/>
    </source>
</evidence>
<dbReference type="RefSeq" id="WP_071663045.1">
    <property type="nucleotide sequence ID" value="NZ_LUKY01000033.1"/>
</dbReference>
<evidence type="ECO:0000256" key="8">
    <source>
        <dbReference type="PIRSR" id="PIRSR005894-1"/>
    </source>
</evidence>
<proteinExistence type="inferred from homology"/>
<dbReference type="InterPro" id="IPR002109">
    <property type="entry name" value="Glutaredoxin"/>
</dbReference>
<dbReference type="Pfam" id="PF00462">
    <property type="entry name" value="Glutaredoxin"/>
    <property type="match status" value="1"/>
</dbReference>
<evidence type="ECO:0000313" key="11">
    <source>
        <dbReference type="EMBL" id="OIZ94544.1"/>
    </source>
</evidence>
<evidence type="ECO:0000256" key="5">
    <source>
        <dbReference type="ARBA" id="ARBA00023014"/>
    </source>
</evidence>
<dbReference type="PANTHER" id="PTHR10293">
    <property type="entry name" value="GLUTAREDOXIN FAMILY MEMBER"/>
    <property type="match status" value="1"/>
</dbReference>
<dbReference type="PROSITE" id="PS51354">
    <property type="entry name" value="GLUTAREDOXIN_2"/>
    <property type="match status" value="1"/>
</dbReference>
<feature type="binding site" evidence="8">
    <location>
        <position position="70"/>
    </location>
    <ligand>
        <name>glutathione</name>
        <dbReference type="ChEBI" id="CHEBI:57925"/>
    </ligand>
</feature>
<accession>A0A1J8NHB1</accession>
<dbReference type="GO" id="GO:0051537">
    <property type="term" value="F:2 iron, 2 sulfur cluster binding"/>
    <property type="evidence" value="ECO:0007669"/>
    <property type="project" value="UniProtKB-KW"/>
</dbReference>
<dbReference type="Proteomes" id="UP000183924">
    <property type="component" value="Unassembled WGS sequence"/>
</dbReference>
<feature type="binding site" evidence="8">
    <location>
        <begin position="83"/>
        <end position="84"/>
    </location>
    <ligand>
        <name>glutathione</name>
        <dbReference type="ChEBI" id="CHEBI:57925"/>
    </ligand>
</feature>
<dbReference type="EMBL" id="LUKY01000033">
    <property type="protein sequence ID" value="OIZ94544.1"/>
    <property type="molecule type" value="Genomic_DNA"/>
</dbReference>
<dbReference type="InterPro" id="IPR014434">
    <property type="entry name" value="Monothiol_GRX"/>
</dbReference>
<comment type="caution">
    <text evidence="11">The sequence shown here is derived from an EMBL/GenBank/DDBJ whole genome shotgun (WGS) entry which is preliminary data.</text>
</comment>
<dbReference type="InterPro" id="IPR036249">
    <property type="entry name" value="Thioredoxin-like_sf"/>
</dbReference>
<dbReference type="GO" id="GO:0015036">
    <property type="term" value="F:disulfide oxidoreductase activity"/>
    <property type="evidence" value="ECO:0007669"/>
    <property type="project" value="InterPro"/>
</dbReference>
<keyword evidence="2 9" id="KW-0001">2Fe-2S</keyword>
<dbReference type="PIRSF" id="PIRSF005894">
    <property type="entry name" value="Monothiol_GRX"/>
    <property type="match status" value="1"/>
</dbReference>
<evidence type="ECO:0000256" key="3">
    <source>
        <dbReference type="ARBA" id="ARBA00022723"/>
    </source>
</evidence>
<dbReference type="NCBIfam" id="TIGR00365">
    <property type="entry name" value="Grx4 family monothiol glutaredoxin"/>
    <property type="match status" value="1"/>
</dbReference>
<dbReference type="CDD" id="cd03028">
    <property type="entry name" value="GRX_PICOT_like"/>
    <property type="match status" value="1"/>
</dbReference>
<evidence type="ECO:0000256" key="6">
    <source>
        <dbReference type="ARBA" id="ARBA00023284"/>
    </source>
</evidence>
<comment type="similarity">
    <text evidence="1 7">Belongs to the glutaredoxin family. Monothiol subfamily.</text>
</comment>
<evidence type="ECO:0000256" key="1">
    <source>
        <dbReference type="ARBA" id="ARBA00009630"/>
    </source>
</evidence>
<dbReference type="PANTHER" id="PTHR10293:SF72">
    <property type="entry name" value="MONOTHIOL GLUTAREDOXIN-S14, CHLOROPLASTIC"/>
    <property type="match status" value="1"/>
</dbReference>
<keyword evidence="12" id="KW-1185">Reference proteome</keyword>
<reference evidence="11 12" key="1">
    <citation type="submission" date="2016-03" db="EMBL/GenBank/DDBJ databases">
        <title>Comparative genomics of Rickettsiella.</title>
        <authorList>
            <person name="Chandler C."/>
            <person name="Wang Y."/>
        </authorList>
    </citation>
    <scope>NUCLEOTIDE SEQUENCE [LARGE SCALE GENOMIC DNA]</scope>
    <source>
        <strain evidence="11 12">RCFS May 2013</strain>
    </source>
</reference>
<sequence>MNTLETIKQQITKYPLILYMKGSPEKPCCGFSARVVQVLKACRVKFAHVNVLEESDIRRELPLYSNWPTFPQLYYKGELIGGCDIIEQLYKTGELQKKLSET</sequence>
<dbReference type="AlphaFoldDB" id="A0A1J8NHB1"/>
<keyword evidence="6" id="KW-0676">Redox-active center</keyword>
<keyword evidence="5 9" id="KW-0411">Iron-sulfur</keyword>
<keyword evidence="3 9" id="KW-0479">Metal-binding</keyword>